<dbReference type="RefSeq" id="WP_310420172.1">
    <property type="nucleotide sequence ID" value="NZ_JAVDYC010000001.1"/>
</dbReference>
<name>A0AAE3ZV06_9ACTN</name>
<dbReference type="Gene3D" id="3.40.50.2020">
    <property type="match status" value="1"/>
</dbReference>
<dbReference type="Gene3D" id="3.30.1310.20">
    <property type="entry name" value="PRTase-like"/>
    <property type="match status" value="1"/>
</dbReference>
<sequence>MRFTDRADAARRLAGAVAEHLATLPPGRPLVLGLPRGGVPMAALIARHVGGDLDITVARKIGAPGHPEFGIGAVAASGDPIFDPRSLDRLGLTPADLAPDVGRERAEARRRLVEYRGTRPSPRVGGRVVIVVDDGLATGVTARAAVRALRADRPAHLALAVPVCTPEARDLLAAETDAVLCLHCPADFRAVGAYYDDFAQLTDADVHTALSTAAG</sequence>
<dbReference type="EMBL" id="JAVDYC010000001">
    <property type="protein sequence ID" value="MDR7325442.1"/>
    <property type="molecule type" value="Genomic_DNA"/>
</dbReference>
<comment type="caution">
    <text evidence="2">The sequence shown here is derived from an EMBL/GenBank/DDBJ whole genome shotgun (WGS) entry which is preliminary data.</text>
</comment>
<keyword evidence="2" id="KW-0808">Transferase</keyword>
<dbReference type="AlphaFoldDB" id="A0AAE3ZV06"/>
<dbReference type="InterPro" id="IPR000836">
    <property type="entry name" value="PRTase_dom"/>
</dbReference>
<gene>
    <name evidence="2" type="ORF">J2S44_005692</name>
</gene>
<dbReference type="Pfam" id="PF00156">
    <property type="entry name" value="Pribosyltran"/>
    <property type="match status" value="1"/>
</dbReference>
<evidence type="ECO:0000313" key="3">
    <source>
        <dbReference type="Proteomes" id="UP001183629"/>
    </source>
</evidence>
<organism evidence="2 3">
    <name type="scientific">Catenuloplanes niger</name>
    <dbReference type="NCBI Taxonomy" id="587534"/>
    <lineage>
        <taxon>Bacteria</taxon>
        <taxon>Bacillati</taxon>
        <taxon>Actinomycetota</taxon>
        <taxon>Actinomycetes</taxon>
        <taxon>Micromonosporales</taxon>
        <taxon>Micromonosporaceae</taxon>
        <taxon>Catenuloplanes</taxon>
    </lineage>
</organism>
<reference evidence="2 3" key="1">
    <citation type="submission" date="2023-07" db="EMBL/GenBank/DDBJ databases">
        <title>Sequencing the genomes of 1000 actinobacteria strains.</title>
        <authorList>
            <person name="Klenk H.-P."/>
        </authorList>
    </citation>
    <scope>NUCLEOTIDE SEQUENCE [LARGE SCALE GENOMIC DNA]</scope>
    <source>
        <strain evidence="2 3">DSM 44711</strain>
    </source>
</reference>
<dbReference type="InterPro" id="IPR029057">
    <property type="entry name" value="PRTase-like"/>
</dbReference>
<keyword evidence="3" id="KW-1185">Reference proteome</keyword>
<accession>A0AAE3ZV06</accession>
<evidence type="ECO:0000259" key="1">
    <source>
        <dbReference type="Pfam" id="PF00156"/>
    </source>
</evidence>
<dbReference type="GO" id="GO:0016757">
    <property type="term" value="F:glycosyltransferase activity"/>
    <property type="evidence" value="ECO:0007669"/>
    <property type="project" value="UniProtKB-KW"/>
</dbReference>
<feature type="domain" description="Phosphoribosyltransferase" evidence="1">
    <location>
        <begin position="10"/>
        <end position="174"/>
    </location>
</feature>
<keyword evidence="2" id="KW-0328">Glycosyltransferase</keyword>
<dbReference type="CDD" id="cd06223">
    <property type="entry name" value="PRTases_typeI"/>
    <property type="match status" value="1"/>
</dbReference>
<protein>
    <submittedName>
        <fullName evidence="2">Phosphoribosyltransferase</fullName>
    </submittedName>
</protein>
<proteinExistence type="predicted"/>
<evidence type="ECO:0000313" key="2">
    <source>
        <dbReference type="EMBL" id="MDR7325442.1"/>
    </source>
</evidence>
<dbReference type="SUPFAM" id="SSF53271">
    <property type="entry name" value="PRTase-like"/>
    <property type="match status" value="1"/>
</dbReference>
<dbReference type="Proteomes" id="UP001183629">
    <property type="component" value="Unassembled WGS sequence"/>
</dbReference>